<dbReference type="Proteomes" id="UP000281112">
    <property type="component" value="Unassembled WGS sequence"/>
</dbReference>
<accession>A0A3N9TIT3</accession>
<dbReference type="PANTHER" id="PTHR37519">
    <property type="match status" value="1"/>
</dbReference>
<protein>
    <submittedName>
        <fullName evidence="1">VOC family protein</fullName>
    </submittedName>
</protein>
<dbReference type="Gene3D" id="3.10.180.10">
    <property type="entry name" value="2,3-Dihydroxybiphenyl 1,2-Dioxygenase, domain 1"/>
    <property type="match status" value="1"/>
</dbReference>
<dbReference type="OrthoDB" id="5689462at2"/>
<dbReference type="InterPro" id="IPR010393">
    <property type="entry name" value="DUF991_YecM-like"/>
</dbReference>
<reference evidence="1 2" key="1">
    <citation type="submission" date="2018-11" db="EMBL/GenBank/DDBJ databases">
        <title>Vibrio LJC006 sp. nov., isolated from seawater during the bloom of the enteromorpha.</title>
        <authorList>
            <person name="Liang J."/>
        </authorList>
    </citation>
    <scope>NUCLEOTIDE SEQUENCE [LARGE SCALE GENOMIC DNA]</scope>
    <source>
        <strain evidence="1 2">LJC006</strain>
    </source>
</reference>
<sequence>MTIPVQEFDGMTPQQLISDIDGFMVAIERMLSELSLDLSEFELDHIALRINEPSLAHMLLPEWQSISTVLSDAEINGRPIYIFKLNQPLKLSHWCTACVEYPFPKNGKPYPFQGWEHVEFVVPSQATNAQDYLLELYQRFPDMESRVENLSKEGLTVKLSQPKGEKERLPNPTVAFKWKDVCVKLHPNSIEQIILSESI</sequence>
<dbReference type="RefSeq" id="WP_124936268.1">
    <property type="nucleotide sequence ID" value="NZ_RJVQ01000002.1"/>
</dbReference>
<gene>
    <name evidence="1" type="ORF">EES38_06045</name>
</gene>
<evidence type="ECO:0000313" key="2">
    <source>
        <dbReference type="Proteomes" id="UP000281112"/>
    </source>
</evidence>
<dbReference type="AlphaFoldDB" id="A0A3N9TIT3"/>
<proteinExistence type="predicted"/>
<dbReference type="SUPFAM" id="SSF54593">
    <property type="entry name" value="Glyoxalase/Bleomycin resistance protein/Dihydroxybiphenyl dioxygenase"/>
    <property type="match status" value="1"/>
</dbReference>
<name>A0A3N9TIT3_9VIBR</name>
<dbReference type="GO" id="GO:0005829">
    <property type="term" value="C:cytosol"/>
    <property type="evidence" value="ECO:0007669"/>
    <property type="project" value="TreeGrafter"/>
</dbReference>
<dbReference type="PANTHER" id="PTHR37519:SF1">
    <property type="entry name" value="DIHYDROXYBIPHENYL DIOXYGENASE DOMAIN-CONTAINING PROTEIN"/>
    <property type="match status" value="1"/>
</dbReference>
<keyword evidence="2" id="KW-1185">Reference proteome</keyword>
<dbReference type="EMBL" id="RJVQ01000002">
    <property type="protein sequence ID" value="RQW64149.1"/>
    <property type="molecule type" value="Genomic_DNA"/>
</dbReference>
<organism evidence="1 2">
    <name type="scientific">Vibrio viridaestus</name>
    <dbReference type="NCBI Taxonomy" id="2487322"/>
    <lineage>
        <taxon>Bacteria</taxon>
        <taxon>Pseudomonadati</taxon>
        <taxon>Pseudomonadota</taxon>
        <taxon>Gammaproteobacteria</taxon>
        <taxon>Vibrionales</taxon>
        <taxon>Vibrionaceae</taxon>
        <taxon>Vibrio</taxon>
    </lineage>
</organism>
<comment type="caution">
    <text evidence="1">The sequence shown here is derived from an EMBL/GenBank/DDBJ whole genome shotgun (WGS) entry which is preliminary data.</text>
</comment>
<dbReference type="InterPro" id="IPR029068">
    <property type="entry name" value="Glyas_Bleomycin-R_OHBP_Dase"/>
</dbReference>
<evidence type="ECO:0000313" key="1">
    <source>
        <dbReference type="EMBL" id="RQW64149.1"/>
    </source>
</evidence>
<dbReference type="Pfam" id="PF06185">
    <property type="entry name" value="YecM"/>
    <property type="match status" value="1"/>
</dbReference>